<comment type="function">
    <text evidence="8">Part of the ABC transporter complex CysAWTP (TC 3.A.1.6.1) involved in sulfate/thiosulfate import. Probably responsible for the translocation of the substrate across the membrane.</text>
</comment>
<dbReference type="InterPro" id="IPR035906">
    <property type="entry name" value="MetI-like_sf"/>
</dbReference>
<dbReference type="PROSITE" id="PS50928">
    <property type="entry name" value="ABC_TM1"/>
    <property type="match status" value="1"/>
</dbReference>
<keyword evidence="5 9" id="KW-1133">Transmembrane helix</keyword>
<dbReference type="SUPFAM" id="SSF161098">
    <property type="entry name" value="MetI-like"/>
    <property type="match status" value="1"/>
</dbReference>
<feature type="transmembrane region" description="Helical" evidence="9">
    <location>
        <begin position="66"/>
        <end position="87"/>
    </location>
</feature>
<name>A0ABP7D3P2_9MICC</name>
<evidence type="ECO:0000256" key="3">
    <source>
        <dbReference type="ARBA" id="ARBA00022448"/>
    </source>
</evidence>
<feature type="transmembrane region" description="Helical" evidence="9">
    <location>
        <begin position="188"/>
        <end position="210"/>
    </location>
</feature>
<keyword evidence="7 9" id="KW-0472">Membrane</keyword>
<dbReference type="EMBL" id="BAABCJ010000002">
    <property type="protein sequence ID" value="GAA3700466.1"/>
    <property type="molecule type" value="Genomic_DNA"/>
</dbReference>
<evidence type="ECO:0000256" key="8">
    <source>
        <dbReference type="ARBA" id="ARBA00025323"/>
    </source>
</evidence>
<evidence type="ECO:0000256" key="5">
    <source>
        <dbReference type="ARBA" id="ARBA00022989"/>
    </source>
</evidence>
<comment type="subunit">
    <text evidence="2">The complex is composed of two ATP-binding proteins (CysA), two transmembrane proteins (CysT and CysW) and a solute-binding protein (CysP).</text>
</comment>
<dbReference type="RefSeq" id="WP_344881541.1">
    <property type="nucleotide sequence ID" value="NZ_BAABCJ010000002.1"/>
</dbReference>
<evidence type="ECO:0000256" key="2">
    <source>
        <dbReference type="ARBA" id="ARBA00011779"/>
    </source>
</evidence>
<comment type="similarity">
    <text evidence="9">Belongs to the binding-protein-dependent transport system permease family.</text>
</comment>
<accession>A0ABP7D3P2</accession>
<dbReference type="InterPro" id="IPR005667">
    <property type="entry name" value="Sulph_transpt2"/>
</dbReference>
<dbReference type="CDD" id="cd06261">
    <property type="entry name" value="TM_PBP2"/>
    <property type="match status" value="1"/>
</dbReference>
<evidence type="ECO:0000256" key="7">
    <source>
        <dbReference type="ARBA" id="ARBA00023136"/>
    </source>
</evidence>
<dbReference type="PANTHER" id="PTHR30406:SF8">
    <property type="entry name" value="SULFATE TRANSPORT SYSTEM PERMEASE PROTEIN CYST"/>
    <property type="match status" value="1"/>
</dbReference>
<evidence type="ECO:0000256" key="4">
    <source>
        <dbReference type="ARBA" id="ARBA00022692"/>
    </source>
</evidence>
<dbReference type="PANTHER" id="PTHR30406">
    <property type="entry name" value="SULFATE TRANSPORT SYSTEM PERMEASE PROTEIN"/>
    <property type="match status" value="1"/>
</dbReference>
<sequence>MNRDGLGRATGDRAHRRATTPRWIWVPTAIAVLALAGPILALGAAARPDTLIAAVTSPEASAAVGLSLTTAVSATVLCVLLGVPLALAVHRAHGALRAALQLVLIVPLVLSPVVSGLALLYFWGRQGLAGEALDALGLGVAYTPAAVVLVQVFVALPFVTVAALSSLEAVDPDLELAGANAGAGPTQILRHITLPLAAPGIAAGTLLAFARALGEYGATVTFAGSVAGQTRTIPLQIELAFNSADPEAAVGIALMLIAFYLLVLAAVALLFVLPGRADGPVREPGAGRAAPGIQRGGVRL</sequence>
<feature type="transmembrane region" description="Helical" evidence="9">
    <location>
        <begin position="99"/>
        <end position="123"/>
    </location>
</feature>
<evidence type="ECO:0000256" key="6">
    <source>
        <dbReference type="ARBA" id="ARBA00023032"/>
    </source>
</evidence>
<comment type="caution">
    <text evidence="11">The sequence shown here is derived from an EMBL/GenBank/DDBJ whole genome shotgun (WGS) entry which is preliminary data.</text>
</comment>
<evidence type="ECO:0000259" key="10">
    <source>
        <dbReference type="PROSITE" id="PS50928"/>
    </source>
</evidence>
<comment type="subcellular location">
    <subcellularLocation>
        <location evidence="9">Cell membrane</location>
        <topology evidence="9">Multi-pass membrane protein</topology>
    </subcellularLocation>
    <subcellularLocation>
        <location evidence="1">Membrane</location>
        <topology evidence="1">Multi-pass membrane protein</topology>
    </subcellularLocation>
</comment>
<dbReference type="Gene3D" id="1.10.3720.10">
    <property type="entry name" value="MetI-like"/>
    <property type="match status" value="1"/>
</dbReference>
<keyword evidence="4 9" id="KW-0812">Transmembrane</keyword>
<keyword evidence="6" id="KW-0764">Sulfate transport</keyword>
<keyword evidence="12" id="KW-1185">Reference proteome</keyword>
<dbReference type="InterPro" id="IPR000515">
    <property type="entry name" value="MetI-like"/>
</dbReference>
<feature type="transmembrane region" description="Helical" evidence="9">
    <location>
        <begin position="143"/>
        <end position="167"/>
    </location>
</feature>
<gene>
    <name evidence="11" type="ORF">GCM10022377_12130</name>
</gene>
<protein>
    <submittedName>
        <fullName evidence="11">ABC transporter permease</fullName>
    </submittedName>
</protein>
<dbReference type="Proteomes" id="UP001501536">
    <property type="component" value="Unassembled WGS sequence"/>
</dbReference>
<evidence type="ECO:0000256" key="1">
    <source>
        <dbReference type="ARBA" id="ARBA00004141"/>
    </source>
</evidence>
<evidence type="ECO:0000256" key="9">
    <source>
        <dbReference type="RuleBase" id="RU363032"/>
    </source>
</evidence>
<dbReference type="Pfam" id="PF00528">
    <property type="entry name" value="BPD_transp_1"/>
    <property type="match status" value="1"/>
</dbReference>
<evidence type="ECO:0000313" key="12">
    <source>
        <dbReference type="Proteomes" id="UP001501536"/>
    </source>
</evidence>
<feature type="domain" description="ABC transmembrane type-1" evidence="10">
    <location>
        <begin position="64"/>
        <end position="273"/>
    </location>
</feature>
<organism evidence="11 12">
    <name type="scientific">Zhihengliuella alba</name>
    <dbReference type="NCBI Taxonomy" id="547018"/>
    <lineage>
        <taxon>Bacteria</taxon>
        <taxon>Bacillati</taxon>
        <taxon>Actinomycetota</taxon>
        <taxon>Actinomycetes</taxon>
        <taxon>Micrococcales</taxon>
        <taxon>Micrococcaceae</taxon>
        <taxon>Zhihengliuella</taxon>
    </lineage>
</organism>
<evidence type="ECO:0000313" key="11">
    <source>
        <dbReference type="EMBL" id="GAA3700466.1"/>
    </source>
</evidence>
<feature type="transmembrane region" description="Helical" evidence="9">
    <location>
        <begin position="248"/>
        <end position="273"/>
    </location>
</feature>
<feature type="transmembrane region" description="Helical" evidence="9">
    <location>
        <begin position="23"/>
        <end position="46"/>
    </location>
</feature>
<reference evidence="12" key="1">
    <citation type="journal article" date="2019" name="Int. J. Syst. Evol. Microbiol.">
        <title>The Global Catalogue of Microorganisms (GCM) 10K type strain sequencing project: providing services to taxonomists for standard genome sequencing and annotation.</title>
        <authorList>
            <consortium name="The Broad Institute Genomics Platform"/>
            <consortium name="The Broad Institute Genome Sequencing Center for Infectious Disease"/>
            <person name="Wu L."/>
            <person name="Ma J."/>
        </authorList>
    </citation>
    <scope>NUCLEOTIDE SEQUENCE [LARGE SCALE GENOMIC DNA]</scope>
    <source>
        <strain evidence="12">JCM 16961</strain>
    </source>
</reference>
<proteinExistence type="inferred from homology"/>
<keyword evidence="3 9" id="KW-0813">Transport</keyword>